<feature type="region of interest" description="Disordered" evidence="4">
    <location>
        <begin position="393"/>
        <end position="439"/>
    </location>
</feature>
<dbReference type="GO" id="GO:0008270">
    <property type="term" value="F:zinc ion binding"/>
    <property type="evidence" value="ECO:0007669"/>
    <property type="project" value="InterPro"/>
</dbReference>
<dbReference type="PANTHER" id="PTHR35372">
    <property type="entry name" value="ATP BINDING PROTEIN-RELATED"/>
    <property type="match status" value="1"/>
</dbReference>
<dbReference type="EMBL" id="CP036525">
    <property type="protein sequence ID" value="QDT02217.1"/>
    <property type="molecule type" value="Genomic_DNA"/>
</dbReference>
<organism evidence="6 7">
    <name type="scientific">Rubripirellula lacrimiformis</name>
    <dbReference type="NCBI Taxonomy" id="1930273"/>
    <lineage>
        <taxon>Bacteria</taxon>
        <taxon>Pseudomonadati</taxon>
        <taxon>Planctomycetota</taxon>
        <taxon>Planctomycetia</taxon>
        <taxon>Pirellulales</taxon>
        <taxon>Pirellulaceae</taxon>
        <taxon>Rubripirellula</taxon>
    </lineage>
</organism>
<accession>A0A517N501</accession>
<dbReference type="PROSITE" id="PS51206">
    <property type="entry name" value="SF3_HELICASE_1"/>
    <property type="match status" value="1"/>
</dbReference>
<dbReference type="InterPro" id="IPR045455">
    <property type="entry name" value="NrS-1_pol-like_helicase"/>
</dbReference>
<evidence type="ECO:0000256" key="2">
    <source>
        <dbReference type="ARBA" id="ARBA00022801"/>
    </source>
</evidence>
<dbReference type="GO" id="GO:0005524">
    <property type="term" value="F:ATP binding"/>
    <property type="evidence" value="ECO:0007669"/>
    <property type="project" value="UniProtKB-KW"/>
</dbReference>
<dbReference type="SMART" id="SM00778">
    <property type="entry name" value="Prim_Zn_Ribbon"/>
    <property type="match status" value="1"/>
</dbReference>
<dbReference type="Gene3D" id="3.90.580.10">
    <property type="entry name" value="Zinc finger, CHC2-type domain"/>
    <property type="match status" value="1"/>
</dbReference>
<proteinExistence type="predicted"/>
<keyword evidence="2" id="KW-0378">Hydrolase</keyword>
<keyword evidence="3" id="KW-0067">ATP-binding</keyword>
<dbReference type="InterPro" id="IPR034154">
    <property type="entry name" value="TOPRIM_DnaG/twinkle"/>
</dbReference>
<feature type="region of interest" description="Disordered" evidence="4">
    <location>
        <begin position="110"/>
        <end position="146"/>
    </location>
</feature>
<dbReference type="InterPro" id="IPR006500">
    <property type="entry name" value="Helicase_put_C_phage/plasmid"/>
</dbReference>
<dbReference type="InterPro" id="IPR027417">
    <property type="entry name" value="P-loop_NTPase"/>
</dbReference>
<dbReference type="Pfam" id="PF19263">
    <property type="entry name" value="DUF5906"/>
    <property type="match status" value="1"/>
</dbReference>
<dbReference type="Pfam" id="PF08273">
    <property type="entry name" value="Zn_Ribbon_Prim"/>
    <property type="match status" value="1"/>
</dbReference>
<dbReference type="GO" id="GO:0003677">
    <property type="term" value="F:DNA binding"/>
    <property type="evidence" value="ECO:0007669"/>
    <property type="project" value="InterPro"/>
</dbReference>
<dbReference type="InterPro" id="IPR036977">
    <property type="entry name" value="DNA_primase_Znf_CHC2"/>
</dbReference>
<dbReference type="GO" id="GO:0006260">
    <property type="term" value="P:DNA replication"/>
    <property type="evidence" value="ECO:0007669"/>
    <property type="project" value="InterPro"/>
</dbReference>
<name>A0A517N501_9BACT</name>
<reference evidence="6 7" key="1">
    <citation type="submission" date="2019-02" db="EMBL/GenBank/DDBJ databases">
        <title>Deep-cultivation of Planctomycetes and their phenomic and genomic characterization uncovers novel biology.</title>
        <authorList>
            <person name="Wiegand S."/>
            <person name="Jogler M."/>
            <person name="Boedeker C."/>
            <person name="Pinto D."/>
            <person name="Vollmers J."/>
            <person name="Rivas-Marin E."/>
            <person name="Kohn T."/>
            <person name="Peeters S.H."/>
            <person name="Heuer A."/>
            <person name="Rast P."/>
            <person name="Oberbeckmann S."/>
            <person name="Bunk B."/>
            <person name="Jeske O."/>
            <person name="Meyerdierks A."/>
            <person name="Storesund J.E."/>
            <person name="Kallscheuer N."/>
            <person name="Luecker S."/>
            <person name="Lage O.M."/>
            <person name="Pohl T."/>
            <person name="Merkel B.J."/>
            <person name="Hornburger P."/>
            <person name="Mueller R.-W."/>
            <person name="Bruemmer F."/>
            <person name="Labrenz M."/>
            <person name="Spormann A.M."/>
            <person name="Op den Camp H."/>
            <person name="Overmann J."/>
            <person name="Amann R."/>
            <person name="Jetten M.S.M."/>
            <person name="Mascher T."/>
            <person name="Medema M.H."/>
            <person name="Devos D.P."/>
            <person name="Kaster A.-K."/>
            <person name="Ovreas L."/>
            <person name="Rohde M."/>
            <person name="Galperin M.Y."/>
            <person name="Jogler C."/>
        </authorList>
    </citation>
    <scope>NUCLEOTIDE SEQUENCE [LARGE SCALE GENOMIC DNA]</scope>
    <source>
        <strain evidence="6 7">K22_7</strain>
    </source>
</reference>
<dbReference type="AlphaFoldDB" id="A0A517N501"/>
<evidence type="ECO:0000256" key="1">
    <source>
        <dbReference type="ARBA" id="ARBA00022741"/>
    </source>
</evidence>
<dbReference type="KEGG" id="rlc:K227x_05890"/>
<evidence type="ECO:0000256" key="4">
    <source>
        <dbReference type="SAM" id="MobiDB-lite"/>
    </source>
</evidence>
<keyword evidence="1" id="KW-0547">Nucleotide-binding</keyword>
<gene>
    <name evidence="6" type="ORF">K227x_05890</name>
</gene>
<sequence>MANKQTSSGYELSDVKDAAAGHWPRIVGRVGGVGDEYLSTSHGPCPMCKGNTRWRVFDDFDETGGAVCSHCGKFGDGIAVIQEVLGIGFLQALKKVGDFLGVEKKGIRRKASNKAANNPAAKANRKPAERGTEPKPEPKRNKATEQLEFDLPKPEVILRYFTYYKKTTQEAVKQLGGVPAKYRDRQYVVAFPIKGEEGGPTIGRTIYDAWGGCIPKWNARIQKEEQLKVKTIKESDTGDRNKSFGYIGNIADTDTVVWKTEGLPDALALAGLGLPAGHAVCCNACGAGERPDKPDTLGFMRALAGKEVIVVHDCDEPGQKGAMGNGKRHPGWAPEIAKHAKSVRNVVLPYPIEESKGKDLKDWIEEQKKAGLDPVEIYEELFRLAMESPLVLPAGESPSSVESNDGDEDDGATLEDQFDDDDEEATDEPAAAERLEAADDPNRLAVMNMNNYRDDHGGELRFWRQQWWKYREGVHRHVSDSEVSAKVHASIRREFESLYDEELENYNAWLESPDFDEKLDKGPPKVRPVKRVLTSNVIDAMKSLCLLSNSIKMPCWLPDRTKRNYLSMKNGMLSFDEMFSETPDPEKILLPHSADWFSPMKLPYDFDHKADCPIWKAFLEDVFNQDRDSIVLLQQWFGYMLLPDTSQQKMLFVIGQKRSGKGTIMRALMDMLGRESVANPCLGDLANQYALQGMMDKSAAIIGDLRLSGRVDDTQITEKLLAISGEDALDVQRKYLETIHSHKFNIRFTISSNMLPKLSDSSAALMSRFLFLSMPNTYYGREDRTLGTKVESELPGILNWAIAGRASLTQVGEFIQPESGKDTKDQMQRMVAPVSSFMDECCALEGSVAIEDLHEAWCNWARENHIAWKLGVQAFSQKVRDAIPGIRITRPRTEMPNRPRHMEGISLKRILGGES</sequence>
<protein>
    <recommendedName>
        <fullName evidence="5">SF3 helicase domain-containing protein</fullName>
    </recommendedName>
</protein>
<dbReference type="InterPro" id="IPR014015">
    <property type="entry name" value="Helicase_SF3_DNA-vir"/>
</dbReference>
<feature type="compositionally biased region" description="Acidic residues" evidence="4">
    <location>
        <begin position="404"/>
        <end position="427"/>
    </location>
</feature>
<feature type="compositionally biased region" description="Low complexity" evidence="4">
    <location>
        <begin position="113"/>
        <end position="122"/>
    </location>
</feature>
<dbReference type="GO" id="GO:0004386">
    <property type="term" value="F:helicase activity"/>
    <property type="evidence" value="ECO:0007669"/>
    <property type="project" value="InterPro"/>
</dbReference>
<dbReference type="Proteomes" id="UP000318538">
    <property type="component" value="Chromosome"/>
</dbReference>
<dbReference type="SUPFAM" id="SSF52540">
    <property type="entry name" value="P-loop containing nucleoside triphosphate hydrolases"/>
    <property type="match status" value="1"/>
</dbReference>
<dbReference type="RefSeq" id="WP_218933732.1">
    <property type="nucleotide sequence ID" value="NZ_CP036525.1"/>
</dbReference>
<dbReference type="Gene3D" id="3.40.1360.10">
    <property type="match status" value="1"/>
</dbReference>
<feature type="domain" description="SF3 helicase" evidence="5">
    <location>
        <begin position="628"/>
        <end position="787"/>
    </location>
</feature>
<dbReference type="GO" id="GO:0016787">
    <property type="term" value="F:hydrolase activity"/>
    <property type="evidence" value="ECO:0007669"/>
    <property type="project" value="UniProtKB-KW"/>
</dbReference>
<dbReference type="SUPFAM" id="SSF57783">
    <property type="entry name" value="Zinc beta-ribbon"/>
    <property type="match status" value="1"/>
</dbReference>
<dbReference type="Gene3D" id="3.40.50.300">
    <property type="entry name" value="P-loop containing nucleotide triphosphate hydrolases"/>
    <property type="match status" value="1"/>
</dbReference>
<feature type="compositionally biased region" description="Basic and acidic residues" evidence="4">
    <location>
        <begin position="126"/>
        <end position="146"/>
    </location>
</feature>
<evidence type="ECO:0000313" key="6">
    <source>
        <dbReference type="EMBL" id="QDT02217.1"/>
    </source>
</evidence>
<dbReference type="NCBIfam" id="TIGR01613">
    <property type="entry name" value="primase_Cterm"/>
    <property type="match status" value="1"/>
</dbReference>
<evidence type="ECO:0000256" key="3">
    <source>
        <dbReference type="ARBA" id="ARBA00022840"/>
    </source>
</evidence>
<dbReference type="InterPro" id="IPR051620">
    <property type="entry name" value="ORF904-like_C"/>
</dbReference>
<dbReference type="PANTHER" id="PTHR35372:SF2">
    <property type="entry name" value="SF3 HELICASE DOMAIN-CONTAINING PROTEIN"/>
    <property type="match status" value="1"/>
</dbReference>
<evidence type="ECO:0000259" key="5">
    <source>
        <dbReference type="PROSITE" id="PS51206"/>
    </source>
</evidence>
<evidence type="ECO:0000313" key="7">
    <source>
        <dbReference type="Proteomes" id="UP000318538"/>
    </source>
</evidence>
<dbReference type="InterPro" id="IPR013237">
    <property type="entry name" value="Phage_T7_Gp4_N"/>
</dbReference>
<keyword evidence="7" id="KW-1185">Reference proteome</keyword>
<dbReference type="CDD" id="cd01029">
    <property type="entry name" value="TOPRIM_primases"/>
    <property type="match status" value="1"/>
</dbReference>